<dbReference type="PANTHER" id="PTHR14948:SF25">
    <property type="entry name" value="DUF4190 DOMAIN-CONTAINING PROTEIN"/>
    <property type="match status" value="1"/>
</dbReference>
<name>A0ABV9DR57_9ACTN</name>
<keyword evidence="8" id="KW-1185">Reference proteome</keyword>
<sequence length="129" mass="13079">MSYGPPPGPPGPPQPPYGGGGYGPPPGGPGGYGGFGGQPAGGGTPPNNWLVASILAIFCCWPLAIPAIIFSTKVNTQWNVGDYAGAEDAAGKAKMFSIIAFVLGGLWVIGWIIYYFVMLAALGAASTTY</sequence>
<keyword evidence="4 6" id="KW-0472">Membrane</keyword>
<dbReference type="InterPro" id="IPR051423">
    <property type="entry name" value="CD225/Dispanin"/>
</dbReference>
<comment type="caution">
    <text evidence="7">The sequence shown here is derived from an EMBL/GenBank/DDBJ whole genome shotgun (WGS) entry which is preliminary data.</text>
</comment>
<feature type="compositionally biased region" description="Gly residues" evidence="5">
    <location>
        <begin position="29"/>
        <end position="40"/>
    </location>
</feature>
<evidence type="ECO:0000313" key="7">
    <source>
        <dbReference type="EMBL" id="MFC4561385.1"/>
    </source>
</evidence>
<dbReference type="Pfam" id="PF04505">
    <property type="entry name" value="CD225"/>
    <property type="match status" value="1"/>
</dbReference>
<feature type="transmembrane region" description="Helical" evidence="6">
    <location>
        <begin position="49"/>
        <end position="70"/>
    </location>
</feature>
<feature type="region of interest" description="Disordered" evidence="5">
    <location>
        <begin position="1"/>
        <end position="40"/>
    </location>
</feature>
<proteinExistence type="predicted"/>
<protein>
    <submittedName>
        <fullName evidence="7">CD225/dispanin family protein</fullName>
    </submittedName>
</protein>
<evidence type="ECO:0000256" key="5">
    <source>
        <dbReference type="SAM" id="MobiDB-lite"/>
    </source>
</evidence>
<accession>A0ABV9DR57</accession>
<organism evidence="7 8">
    <name type="scientific">Nocardiopsis mangrovi</name>
    <dbReference type="NCBI Taxonomy" id="1179818"/>
    <lineage>
        <taxon>Bacteria</taxon>
        <taxon>Bacillati</taxon>
        <taxon>Actinomycetota</taxon>
        <taxon>Actinomycetes</taxon>
        <taxon>Streptosporangiales</taxon>
        <taxon>Nocardiopsidaceae</taxon>
        <taxon>Nocardiopsis</taxon>
    </lineage>
</organism>
<dbReference type="EMBL" id="JBHSFQ010000004">
    <property type="protein sequence ID" value="MFC4561385.1"/>
    <property type="molecule type" value="Genomic_DNA"/>
</dbReference>
<keyword evidence="3 6" id="KW-1133">Transmembrane helix</keyword>
<evidence type="ECO:0000256" key="2">
    <source>
        <dbReference type="ARBA" id="ARBA00022692"/>
    </source>
</evidence>
<reference evidence="8" key="1">
    <citation type="journal article" date="2019" name="Int. J. Syst. Evol. Microbiol.">
        <title>The Global Catalogue of Microorganisms (GCM) 10K type strain sequencing project: providing services to taxonomists for standard genome sequencing and annotation.</title>
        <authorList>
            <consortium name="The Broad Institute Genomics Platform"/>
            <consortium name="The Broad Institute Genome Sequencing Center for Infectious Disease"/>
            <person name="Wu L."/>
            <person name="Ma J."/>
        </authorList>
    </citation>
    <scope>NUCLEOTIDE SEQUENCE [LARGE SCALE GENOMIC DNA]</scope>
    <source>
        <strain evidence="8">XZYJ18</strain>
    </source>
</reference>
<evidence type="ECO:0000256" key="6">
    <source>
        <dbReference type="SAM" id="Phobius"/>
    </source>
</evidence>
<evidence type="ECO:0000256" key="1">
    <source>
        <dbReference type="ARBA" id="ARBA00004370"/>
    </source>
</evidence>
<gene>
    <name evidence="7" type="ORF">ACFO4E_05925</name>
</gene>
<evidence type="ECO:0000256" key="3">
    <source>
        <dbReference type="ARBA" id="ARBA00022989"/>
    </source>
</evidence>
<dbReference type="InterPro" id="IPR007593">
    <property type="entry name" value="CD225/Dispanin_fam"/>
</dbReference>
<dbReference type="Proteomes" id="UP001595923">
    <property type="component" value="Unassembled WGS sequence"/>
</dbReference>
<feature type="compositionally biased region" description="Pro residues" evidence="5">
    <location>
        <begin position="1"/>
        <end position="16"/>
    </location>
</feature>
<feature type="transmembrane region" description="Helical" evidence="6">
    <location>
        <begin position="98"/>
        <end position="125"/>
    </location>
</feature>
<evidence type="ECO:0000256" key="4">
    <source>
        <dbReference type="ARBA" id="ARBA00023136"/>
    </source>
</evidence>
<dbReference type="RefSeq" id="WP_378572006.1">
    <property type="nucleotide sequence ID" value="NZ_JBHSFQ010000004.1"/>
</dbReference>
<evidence type="ECO:0000313" key="8">
    <source>
        <dbReference type="Proteomes" id="UP001595923"/>
    </source>
</evidence>
<comment type="subcellular location">
    <subcellularLocation>
        <location evidence="1">Membrane</location>
    </subcellularLocation>
</comment>
<keyword evidence="2 6" id="KW-0812">Transmembrane</keyword>
<dbReference type="PANTHER" id="PTHR14948">
    <property type="entry name" value="NG5"/>
    <property type="match status" value="1"/>
</dbReference>